<sequence length="90" mass="9705">MLTGSGHNGVDRLAGDLVHEVDANGAGSEPCTDVFLRWGDESGPQWLEDVEVCLKVENPMASGCTILRGHPGRCDWEYIDPSGLWAGPRP</sequence>
<gene>
    <name evidence="1" type="ORF">GCM10023220_23310</name>
</gene>
<dbReference type="EMBL" id="BAABIG010000022">
    <property type="protein sequence ID" value="GAA4795933.1"/>
    <property type="molecule type" value="Genomic_DNA"/>
</dbReference>
<reference evidence="2" key="1">
    <citation type="journal article" date="2019" name="Int. J. Syst. Evol. Microbiol.">
        <title>The Global Catalogue of Microorganisms (GCM) 10K type strain sequencing project: providing services to taxonomists for standard genome sequencing and annotation.</title>
        <authorList>
            <consortium name="The Broad Institute Genomics Platform"/>
            <consortium name="The Broad Institute Genome Sequencing Center for Infectious Disease"/>
            <person name="Wu L."/>
            <person name="Ma J."/>
        </authorList>
    </citation>
    <scope>NUCLEOTIDE SEQUENCE [LARGE SCALE GENOMIC DNA]</scope>
    <source>
        <strain evidence="2">JCM 18081</strain>
    </source>
</reference>
<protein>
    <submittedName>
        <fullName evidence="1">Uncharacterized protein</fullName>
    </submittedName>
</protein>
<accession>A0ABP9BII9</accession>
<evidence type="ECO:0000313" key="1">
    <source>
        <dbReference type="EMBL" id="GAA4795933.1"/>
    </source>
</evidence>
<proteinExistence type="predicted"/>
<evidence type="ECO:0000313" key="2">
    <source>
        <dbReference type="Proteomes" id="UP001501265"/>
    </source>
</evidence>
<keyword evidence="2" id="KW-1185">Reference proteome</keyword>
<name>A0ABP9BII9_9ACTN</name>
<comment type="caution">
    <text evidence="1">The sequence shown here is derived from an EMBL/GenBank/DDBJ whole genome shotgun (WGS) entry which is preliminary data.</text>
</comment>
<dbReference type="Proteomes" id="UP001501265">
    <property type="component" value="Unassembled WGS sequence"/>
</dbReference>
<organism evidence="1 2">
    <name type="scientific">Streptomyces ziwulingensis</name>
    <dbReference type="NCBI Taxonomy" id="1045501"/>
    <lineage>
        <taxon>Bacteria</taxon>
        <taxon>Bacillati</taxon>
        <taxon>Actinomycetota</taxon>
        <taxon>Actinomycetes</taxon>
        <taxon>Kitasatosporales</taxon>
        <taxon>Streptomycetaceae</taxon>
        <taxon>Streptomyces</taxon>
    </lineage>
</organism>